<accession>A0A0G8BZ11</accession>
<dbReference type="AlphaFoldDB" id="A0A0G8BZ11"/>
<keyword evidence="1" id="KW-0472">Membrane</keyword>
<name>A0A0G8BZ11_9BACI</name>
<sequence>MMEFSKINNWKAMLRDIITDFLTFLLSVFLAIILFTRYGLSKKENL</sequence>
<protein>
    <submittedName>
        <fullName evidence="2">Uncharacterized protein</fullName>
    </submittedName>
</protein>
<reference evidence="3" key="2">
    <citation type="submission" date="2015-04" db="EMBL/GenBank/DDBJ databases">
        <title>Draft Genome Sequences of Eight Spore-Forming Food Isolates of Bacillus cereus Genome sequencing.</title>
        <authorList>
            <person name="Krawcyk A.O."/>
            <person name="de Jong A."/>
            <person name="Eijlander R.T."/>
            <person name="Berendsen E.M."/>
            <person name="Holsappel S."/>
            <person name="Wells-Bennik M."/>
            <person name="Kuipers O.P."/>
        </authorList>
    </citation>
    <scope>NUCLEOTIDE SEQUENCE [LARGE SCALE GENOMIC DNA]</scope>
    <source>
        <strain evidence="3">B4147</strain>
    </source>
</reference>
<dbReference type="PATRIC" id="fig|1396.433.peg.4676"/>
<proteinExistence type="predicted"/>
<comment type="caution">
    <text evidence="2">The sequence shown here is derived from an EMBL/GenBank/DDBJ whole genome shotgun (WGS) entry which is preliminary data.</text>
</comment>
<keyword evidence="1" id="KW-0812">Transmembrane</keyword>
<evidence type="ECO:0000256" key="1">
    <source>
        <dbReference type="SAM" id="Phobius"/>
    </source>
</evidence>
<gene>
    <name evidence="2" type="ORF">B4147_1956</name>
</gene>
<keyword evidence="1" id="KW-1133">Transmembrane helix</keyword>
<evidence type="ECO:0000313" key="2">
    <source>
        <dbReference type="EMBL" id="KKZ92720.1"/>
    </source>
</evidence>
<evidence type="ECO:0000313" key="3">
    <source>
        <dbReference type="Proteomes" id="UP000035350"/>
    </source>
</evidence>
<dbReference type="Proteomes" id="UP000035350">
    <property type="component" value="Unassembled WGS sequence"/>
</dbReference>
<reference evidence="2 3" key="1">
    <citation type="journal article" date="2015" name="Genome Announc.">
        <title>Next-Generation Whole-Genome Sequencing of Eight Strains of Bacillus cereus, Isolated from Food.</title>
        <authorList>
            <person name="Krawczyk A.O."/>
            <person name="de Jong A."/>
            <person name="Eijlander R.T."/>
            <person name="Berendsen E.M."/>
            <person name="Holsappel S."/>
            <person name="Wells-Bennik M.H."/>
            <person name="Kuipers O.P."/>
        </authorList>
    </citation>
    <scope>NUCLEOTIDE SEQUENCE [LARGE SCALE GENOMIC DNA]</scope>
    <source>
        <strain evidence="2 3">B4147</strain>
    </source>
</reference>
<organism evidence="2 3">
    <name type="scientific">Bacillus wiedmannii</name>
    <dbReference type="NCBI Taxonomy" id="1890302"/>
    <lineage>
        <taxon>Bacteria</taxon>
        <taxon>Bacillati</taxon>
        <taxon>Bacillota</taxon>
        <taxon>Bacilli</taxon>
        <taxon>Bacillales</taxon>
        <taxon>Bacillaceae</taxon>
        <taxon>Bacillus</taxon>
        <taxon>Bacillus cereus group</taxon>
    </lineage>
</organism>
<dbReference type="EMBL" id="LCYN01000031">
    <property type="protein sequence ID" value="KKZ92720.1"/>
    <property type="molecule type" value="Genomic_DNA"/>
</dbReference>
<feature type="transmembrane region" description="Helical" evidence="1">
    <location>
        <begin position="21"/>
        <end position="40"/>
    </location>
</feature>